<dbReference type="RefSeq" id="WP_187430846.1">
    <property type="nucleotide sequence ID" value="NZ_CP143423.1"/>
</dbReference>
<reference evidence="3" key="1">
    <citation type="submission" date="2024-01" db="EMBL/GenBank/DDBJ databases">
        <title>Roseobacter fucihabitans sp. nov., isolated from the brown alga Fucus spiralis.</title>
        <authorList>
            <person name="Hahnke S."/>
            <person name="Berger M."/>
            <person name="Schlingloff A."/>
            <person name="Athale I."/>
            <person name="Neumann-Schaal M."/>
            <person name="Adenaya A."/>
            <person name="Poehlein A."/>
            <person name="Daniel R."/>
            <person name="Pertersen J."/>
            <person name="Brinkhoff T."/>
        </authorList>
    </citation>
    <scope>NUCLEOTIDE SEQUENCE [LARGE SCALE GENOMIC DNA]</scope>
    <source>
        <strain evidence="3">B14</strain>
    </source>
</reference>
<keyword evidence="1" id="KW-0732">Signal</keyword>
<dbReference type="Gene3D" id="2.40.160.20">
    <property type="match status" value="1"/>
</dbReference>
<feature type="chain" id="PRO_5045467416" description="Outer membrane protein beta-barrel domain-containing protein" evidence="1">
    <location>
        <begin position="23"/>
        <end position="250"/>
    </location>
</feature>
<proteinExistence type="predicted"/>
<gene>
    <name evidence="2" type="ORF">ROLI_016120</name>
</gene>
<dbReference type="InterPro" id="IPR011250">
    <property type="entry name" value="OMP/PagP_B-barrel"/>
</dbReference>
<evidence type="ECO:0000256" key="1">
    <source>
        <dbReference type="SAM" id="SignalP"/>
    </source>
</evidence>
<dbReference type="Proteomes" id="UP001318682">
    <property type="component" value="Chromosome"/>
</dbReference>
<dbReference type="EMBL" id="CP143423">
    <property type="protein sequence ID" value="WVX48531.1"/>
    <property type="molecule type" value="Genomic_DNA"/>
</dbReference>
<evidence type="ECO:0000313" key="3">
    <source>
        <dbReference type="Proteomes" id="UP001318682"/>
    </source>
</evidence>
<organism evidence="2 3">
    <name type="scientific">Roseobacter fucihabitans</name>
    <dbReference type="NCBI Taxonomy" id="1537242"/>
    <lineage>
        <taxon>Bacteria</taxon>
        <taxon>Pseudomonadati</taxon>
        <taxon>Pseudomonadota</taxon>
        <taxon>Alphaproteobacteria</taxon>
        <taxon>Rhodobacterales</taxon>
        <taxon>Roseobacteraceae</taxon>
        <taxon>Roseobacter</taxon>
    </lineage>
</organism>
<feature type="signal peptide" evidence="1">
    <location>
        <begin position="1"/>
        <end position="22"/>
    </location>
</feature>
<name>A0ABZ2BRQ9_9RHOB</name>
<protein>
    <recommendedName>
        <fullName evidence="4">Outer membrane protein beta-barrel domain-containing protein</fullName>
    </recommendedName>
</protein>
<dbReference type="SUPFAM" id="SSF56925">
    <property type="entry name" value="OMPA-like"/>
    <property type="match status" value="1"/>
</dbReference>
<keyword evidence="3" id="KW-1185">Reference proteome</keyword>
<evidence type="ECO:0008006" key="4">
    <source>
        <dbReference type="Google" id="ProtNLM"/>
    </source>
</evidence>
<evidence type="ECO:0000313" key="2">
    <source>
        <dbReference type="EMBL" id="WVX48531.1"/>
    </source>
</evidence>
<accession>A0ABZ2BRQ9</accession>
<sequence length="250" mass="26656">MHNFLLSLQVCLWLLAAPYAMAQSYGHQGKQASSQVWKTGENTPRGYEADLPSTAINITFPEQQNNRDRTGMVMFSATTGRYGLSLGYHNVNALSGATTRATDPAGTDTASSAVIGTALGEYRLGTDADTTLWLGGGVRYWDVSTDLNLTAGIEPTTTVSAGDSWFDPLLGMRGRSDLGHHWFATGWAYAGGFGTGSEAMIDVLGGVGYEFTGTVSGVLGYRYMSVERNASGSAHDLQQQGFMAGVSFNF</sequence>